<dbReference type="PANTHER" id="PTHR42920">
    <property type="entry name" value="OS03G0707200 PROTEIN-RELATED"/>
    <property type="match status" value="1"/>
</dbReference>
<comment type="subcellular location">
    <subcellularLocation>
        <location evidence="1">Cell membrane</location>
        <topology evidence="1">Multi-pass membrane protein</topology>
    </subcellularLocation>
</comment>
<keyword evidence="4 8" id="KW-0812">Transmembrane</keyword>
<feature type="transmembrane region" description="Helical" evidence="8">
    <location>
        <begin position="244"/>
        <end position="265"/>
    </location>
</feature>
<feature type="transmembrane region" description="Helical" evidence="8">
    <location>
        <begin position="213"/>
        <end position="232"/>
    </location>
</feature>
<dbReference type="Pfam" id="PF00892">
    <property type="entry name" value="EamA"/>
    <property type="match status" value="2"/>
</dbReference>
<gene>
    <name evidence="10" type="ORF">FHR36_001917</name>
</gene>
<keyword evidence="3" id="KW-1003">Cell membrane</keyword>
<feature type="domain" description="EamA" evidence="9">
    <location>
        <begin position="40"/>
        <end position="140"/>
    </location>
</feature>
<feature type="domain" description="EamA" evidence="9">
    <location>
        <begin position="150"/>
        <end position="283"/>
    </location>
</feature>
<dbReference type="PANTHER" id="PTHR42920:SF11">
    <property type="entry name" value="INNER MEMBRANE PROTEIN YTFF"/>
    <property type="match status" value="1"/>
</dbReference>
<evidence type="ECO:0000256" key="6">
    <source>
        <dbReference type="ARBA" id="ARBA00023136"/>
    </source>
</evidence>
<reference evidence="10 11" key="1">
    <citation type="submission" date="2022-06" db="EMBL/GenBank/DDBJ databases">
        <title>Sequencing the genomes of 1000 actinobacteria strains.</title>
        <authorList>
            <person name="Klenk H.-P."/>
        </authorList>
    </citation>
    <scope>NUCLEOTIDE SEQUENCE [LARGE SCALE GENOMIC DNA]</scope>
    <source>
        <strain evidence="10 11">DSM 41656</strain>
    </source>
</reference>
<feature type="transmembrane region" description="Helical" evidence="8">
    <location>
        <begin position="69"/>
        <end position="91"/>
    </location>
</feature>
<proteinExistence type="inferred from homology"/>
<evidence type="ECO:0000313" key="10">
    <source>
        <dbReference type="EMBL" id="MCP2308793.1"/>
    </source>
</evidence>
<protein>
    <submittedName>
        <fullName evidence="10">Drug/metabolite transporter (DMT)-like permease</fullName>
    </submittedName>
</protein>
<accession>A0ABT1IUH9</accession>
<feature type="transmembrane region" description="Helical" evidence="8">
    <location>
        <begin position="149"/>
        <end position="172"/>
    </location>
</feature>
<evidence type="ECO:0000256" key="3">
    <source>
        <dbReference type="ARBA" id="ARBA00022475"/>
    </source>
</evidence>
<evidence type="ECO:0000259" key="9">
    <source>
        <dbReference type="Pfam" id="PF00892"/>
    </source>
</evidence>
<evidence type="ECO:0000313" key="11">
    <source>
        <dbReference type="Proteomes" id="UP001206483"/>
    </source>
</evidence>
<keyword evidence="11" id="KW-1185">Reference proteome</keyword>
<dbReference type="InterPro" id="IPR051258">
    <property type="entry name" value="Diverse_Substrate_Transporter"/>
</dbReference>
<feature type="transmembrane region" description="Helical" evidence="8">
    <location>
        <begin position="126"/>
        <end position="143"/>
    </location>
</feature>
<evidence type="ECO:0000256" key="7">
    <source>
        <dbReference type="SAM" id="MobiDB-lite"/>
    </source>
</evidence>
<feature type="transmembrane region" description="Helical" evidence="8">
    <location>
        <begin position="184"/>
        <end position="207"/>
    </location>
</feature>
<feature type="region of interest" description="Disordered" evidence="7">
    <location>
        <begin position="290"/>
        <end position="310"/>
    </location>
</feature>
<keyword evidence="5 8" id="KW-1133">Transmembrane helix</keyword>
<sequence>MALSPTLSGGLRAAVAMTVLGCSTGVTALLGSYPLPGGQAVRYTLAAAVLLPLARRTGRLRPRLTGRELGLLLALAATGLFAFNVLMVQALRHTDPAVVGSVIGCTPLLMGVLGPVLAGRRPEARLLAAAAVVVAGAAVVQGFGSGDAVGFLCALGTLVCEAAFSLLAVPLLPRLGAVRVSAYSTALAVPMFALTALVADGSAALRVPTGGELLALLYLGAVLTCGAFLLWYGALGRLGPERAGLFGGLIPVSAALSGALLGSGVLHPGELAGSVLVGAGVCLGLTGRRPAPPTAAHTTTPASRTVEPVR</sequence>
<feature type="transmembrane region" description="Helical" evidence="8">
    <location>
        <begin position="12"/>
        <end position="34"/>
    </location>
</feature>
<name>A0ABT1IUH9_9ACTN</name>
<comment type="similarity">
    <text evidence="2">Belongs to the EamA transporter family.</text>
</comment>
<dbReference type="InterPro" id="IPR037185">
    <property type="entry name" value="EmrE-like"/>
</dbReference>
<dbReference type="Proteomes" id="UP001206483">
    <property type="component" value="Unassembled WGS sequence"/>
</dbReference>
<comment type="caution">
    <text evidence="10">The sequence shown here is derived from an EMBL/GenBank/DDBJ whole genome shotgun (WGS) entry which is preliminary data.</text>
</comment>
<dbReference type="EMBL" id="JAMZDX010000002">
    <property type="protein sequence ID" value="MCP2308793.1"/>
    <property type="molecule type" value="Genomic_DNA"/>
</dbReference>
<dbReference type="SUPFAM" id="SSF103481">
    <property type="entry name" value="Multidrug resistance efflux transporter EmrE"/>
    <property type="match status" value="2"/>
</dbReference>
<evidence type="ECO:0000256" key="4">
    <source>
        <dbReference type="ARBA" id="ARBA00022692"/>
    </source>
</evidence>
<organism evidence="10 11">
    <name type="scientific">Kitasatospora paracochleata</name>
    <dbReference type="NCBI Taxonomy" id="58354"/>
    <lineage>
        <taxon>Bacteria</taxon>
        <taxon>Bacillati</taxon>
        <taxon>Actinomycetota</taxon>
        <taxon>Actinomycetes</taxon>
        <taxon>Kitasatosporales</taxon>
        <taxon>Streptomycetaceae</taxon>
        <taxon>Kitasatospora</taxon>
    </lineage>
</organism>
<evidence type="ECO:0000256" key="2">
    <source>
        <dbReference type="ARBA" id="ARBA00007362"/>
    </source>
</evidence>
<evidence type="ECO:0000256" key="8">
    <source>
        <dbReference type="SAM" id="Phobius"/>
    </source>
</evidence>
<evidence type="ECO:0000256" key="5">
    <source>
        <dbReference type="ARBA" id="ARBA00022989"/>
    </source>
</evidence>
<keyword evidence="6 8" id="KW-0472">Membrane</keyword>
<dbReference type="RefSeq" id="WP_253795670.1">
    <property type="nucleotide sequence ID" value="NZ_BAAAUB010000081.1"/>
</dbReference>
<feature type="transmembrane region" description="Helical" evidence="8">
    <location>
        <begin position="97"/>
        <end position="119"/>
    </location>
</feature>
<dbReference type="InterPro" id="IPR000620">
    <property type="entry name" value="EamA_dom"/>
</dbReference>
<evidence type="ECO:0000256" key="1">
    <source>
        <dbReference type="ARBA" id="ARBA00004651"/>
    </source>
</evidence>